<name>I5BVU3_9BACT</name>
<evidence type="ECO:0000313" key="2">
    <source>
        <dbReference type="Proteomes" id="UP000005551"/>
    </source>
</evidence>
<dbReference type="Proteomes" id="UP000005551">
    <property type="component" value="Unassembled WGS sequence"/>
</dbReference>
<evidence type="ECO:0000313" key="1">
    <source>
        <dbReference type="EMBL" id="EIM73695.1"/>
    </source>
</evidence>
<keyword evidence="2" id="KW-1185">Reference proteome</keyword>
<protein>
    <recommendedName>
        <fullName evidence="3">UBA/THIF-type NAD/FAD binding protein</fullName>
    </recommendedName>
</protein>
<evidence type="ECO:0008006" key="3">
    <source>
        <dbReference type="Google" id="ProtNLM"/>
    </source>
</evidence>
<organism evidence="1 2">
    <name type="scientific">Nitritalea halalkaliphila LW7</name>
    <dbReference type="NCBI Taxonomy" id="1189621"/>
    <lineage>
        <taxon>Bacteria</taxon>
        <taxon>Pseudomonadati</taxon>
        <taxon>Bacteroidota</taxon>
        <taxon>Cytophagia</taxon>
        <taxon>Cytophagales</taxon>
        <taxon>Cyclobacteriaceae</taxon>
        <taxon>Nitritalea</taxon>
    </lineage>
</organism>
<comment type="caution">
    <text evidence="1">The sequence shown here is derived from an EMBL/GenBank/DDBJ whole genome shotgun (WGS) entry which is preliminary data.</text>
</comment>
<reference evidence="1 2" key="1">
    <citation type="submission" date="2012-05" db="EMBL/GenBank/DDBJ databases">
        <title>Genome sequence of Nitritalea halalkaliphila LW7.</title>
        <authorList>
            <person name="Jangir P.K."/>
            <person name="Singh A."/>
            <person name="Shivaji S."/>
            <person name="Sharma R."/>
        </authorList>
    </citation>
    <scope>NUCLEOTIDE SEQUENCE [LARGE SCALE GENOMIC DNA]</scope>
    <source>
        <strain evidence="1 2">LW7</strain>
    </source>
</reference>
<dbReference type="SUPFAM" id="SSF69572">
    <property type="entry name" value="Activating enzymes of the ubiquitin-like proteins"/>
    <property type="match status" value="1"/>
</dbReference>
<dbReference type="AlphaFoldDB" id="I5BVU3"/>
<dbReference type="GO" id="GO:0008641">
    <property type="term" value="F:ubiquitin-like modifier activating enzyme activity"/>
    <property type="evidence" value="ECO:0007669"/>
    <property type="project" value="InterPro"/>
</dbReference>
<dbReference type="PATRIC" id="fig|1189621.3.peg.3611"/>
<accession>I5BVU3</accession>
<dbReference type="InterPro" id="IPR035985">
    <property type="entry name" value="Ubiquitin-activating_enz"/>
</dbReference>
<sequence length="51" mass="5528">MTDPFAWLSRTELITGRAGLEKLARKHVLVVGLGGVAPSQRNLSPDLGWGR</sequence>
<proteinExistence type="predicted"/>
<dbReference type="EMBL" id="AJYA01000057">
    <property type="protein sequence ID" value="EIM73695.1"/>
    <property type="molecule type" value="Genomic_DNA"/>
</dbReference>
<gene>
    <name evidence="1" type="ORF">A3SI_17389</name>
</gene>
<dbReference type="STRING" id="1189621.A3SI_17389"/>